<keyword evidence="1" id="KW-0067">ATP-binding</keyword>
<dbReference type="Proteomes" id="UP001597483">
    <property type="component" value="Unassembled WGS sequence"/>
</dbReference>
<name>A0ABW5HPL9_9PSEU</name>
<dbReference type="RefSeq" id="WP_378314230.1">
    <property type="nucleotide sequence ID" value="NZ_JBHUKS010000041.1"/>
</dbReference>
<comment type="caution">
    <text evidence="1">The sequence shown here is derived from an EMBL/GenBank/DDBJ whole genome shotgun (WGS) entry which is preliminary data.</text>
</comment>
<protein>
    <submittedName>
        <fullName evidence="1">ATP-binding protein</fullName>
    </submittedName>
</protein>
<evidence type="ECO:0000313" key="2">
    <source>
        <dbReference type="Proteomes" id="UP001597483"/>
    </source>
</evidence>
<sequence length="501" mass="55791">MSTWHEQVAISGSVALPPDPRAMEGLGRNHSLETALADLIDNSIDAQASEVLIRFVRRAGRLRALYVVDNGHGMGRNEIDMAMTVGSRRVYGHADLGRFGLGLKAASFSQARAVTVISKTAGTPPVGRRWVLDDTRENFLCDIVSEEFCFDEFDREWGIADGNSGTVVRWDAVNGFPTTDDALRVEKFLTQTVAAIRRHLGLVLHRVLEDGRVAIMIDVEDVGSAYPGPRVPVSAVNPFGYLKSGRPGYPKDLVTTSGDHKIEFRCHIWPGRSRTEEFRVRDAPVNHQGIYFYRNDRLLQAGGEWAGLHTIDPALQLARIAVDIDDDILGLFRMNPEKSRVLIGPDFTALAENARAEDGSDIATYLADAEETYRRSRKRNRTRKAMIPPGKGFAPQLRSVIEDEIPALPRLEGISIKWRRFDNDLFFDVDRTNSTLWLNQAYRPGPAGQRHTVNDVPLLKALLYLLVEDVFEGDYLGAKDKDNIDLWQEILTAAAKSEGAA</sequence>
<dbReference type="GO" id="GO:0005524">
    <property type="term" value="F:ATP binding"/>
    <property type="evidence" value="ECO:0007669"/>
    <property type="project" value="UniProtKB-KW"/>
</dbReference>
<dbReference type="Gene3D" id="3.30.565.10">
    <property type="entry name" value="Histidine kinase-like ATPase, C-terminal domain"/>
    <property type="match status" value="1"/>
</dbReference>
<reference evidence="2" key="1">
    <citation type="journal article" date="2019" name="Int. J. Syst. Evol. Microbiol.">
        <title>The Global Catalogue of Microorganisms (GCM) 10K type strain sequencing project: providing services to taxonomists for standard genome sequencing and annotation.</title>
        <authorList>
            <consortium name="The Broad Institute Genomics Platform"/>
            <consortium name="The Broad Institute Genome Sequencing Center for Infectious Disease"/>
            <person name="Wu L."/>
            <person name="Ma J."/>
        </authorList>
    </citation>
    <scope>NUCLEOTIDE SEQUENCE [LARGE SCALE GENOMIC DNA]</scope>
    <source>
        <strain evidence="2">CGMCC 4.7641</strain>
    </source>
</reference>
<accession>A0ABW5HPL9</accession>
<evidence type="ECO:0000313" key="1">
    <source>
        <dbReference type="EMBL" id="MFD2474737.1"/>
    </source>
</evidence>
<proteinExistence type="predicted"/>
<keyword evidence="2" id="KW-1185">Reference proteome</keyword>
<dbReference type="EMBL" id="JBHUKS010000041">
    <property type="protein sequence ID" value="MFD2474737.1"/>
    <property type="molecule type" value="Genomic_DNA"/>
</dbReference>
<dbReference type="SUPFAM" id="SSF55874">
    <property type="entry name" value="ATPase domain of HSP90 chaperone/DNA topoisomerase II/histidine kinase"/>
    <property type="match status" value="1"/>
</dbReference>
<dbReference type="InterPro" id="IPR036890">
    <property type="entry name" value="HATPase_C_sf"/>
</dbReference>
<organism evidence="1 2">
    <name type="scientific">Amycolatopsis silviterrae</name>
    <dbReference type="NCBI Taxonomy" id="1656914"/>
    <lineage>
        <taxon>Bacteria</taxon>
        <taxon>Bacillati</taxon>
        <taxon>Actinomycetota</taxon>
        <taxon>Actinomycetes</taxon>
        <taxon>Pseudonocardiales</taxon>
        <taxon>Pseudonocardiaceae</taxon>
        <taxon>Amycolatopsis</taxon>
    </lineage>
</organism>
<dbReference type="Pfam" id="PF13589">
    <property type="entry name" value="HATPase_c_3"/>
    <property type="match status" value="1"/>
</dbReference>
<gene>
    <name evidence="1" type="ORF">ACFSVL_45515</name>
</gene>
<keyword evidence="1" id="KW-0547">Nucleotide-binding</keyword>